<keyword evidence="2" id="KW-0812">Transmembrane</keyword>
<keyword evidence="2" id="KW-0472">Membrane</keyword>
<evidence type="ECO:0000256" key="1">
    <source>
        <dbReference type="ARBA" id="ARBA00022801"/>
    </source>
</evidence>
<accession>A0A9P4QSK8</accession>
<dbReference type="Proteomes" id="UP000799444">
    <property type="component" value="Unassembled WGS sequence"/>
</dbReference>
<keyword evidence="4" id="KW-1185">Reference proteome</keyword>
<comment type="caution">
    <text evidence="3">The sequence shown here is derived from an EMBL/GenBank/DDBJ whole genome shotgun (WGS) entry which is preliminary data.</text>
</comment>
<dbReference type="AlphaFoldDB" id="A0A9P4QSK8"/>
<dbReference type="GO" id="GO:0016298">
    <property type="term" value="F:lipase activity"/>
    <property type="evidence" value="ECO:0007669"/>
    <property type="project" value="InterPro"/>
</dbReference>
<keyword evidence="2" id="KW-1133">Transmembrane helix</keyword>
<gene>
    <name evidence="3" type="ORF">EJ04DRAFT_515324</name>
</gene>
<dbReference type="GO" id="GO:0019915">
    <property type="term" value="P:lipid storage"/>
    <property type="evidence" value="ECO:0007669"/>
    <property type="project" value="InterPro"/>
</dbReference>
<proteinExistence type="predicted"/>
<dbReference type="PANTHER" id="PTHR13390:SF0">
    <property type="entry name" value="LIPID DROPLET-ASSOCIATED HYDROLASE"/>
    <property type="match status" value="1"/>
</dbReference>
<dbReference type="GO" id="GO:0005811">
    <property type="term" value="C:lipid droplet"/>
    <property type="evidence" value="ECO:0007669"/>
    <property type="project" value="InterPro"/>
</dbReference>
<dbReference type="Pfam" id="PF10230">
    <property type="entry name" value="LIDHydrolase"/>
    <property type="match status" value="1"/>
</dbReference>
<keyword evidence="1" id="KW-0378">Hydrolase</keyword>
<protein>
    <submittedName>
        <fullName evidence="3">Uncharacterized protein</fullName>
    </submittedName>
</protein>
<sequence length="174" mass="19874">MADLREQWLIALPYVRLFVVLLAKALTLLVPLNILTSLVQFLLRFPRDAAHVTASFVASPQGVRQALYMAHDEMLTITTDKWDDEIWGAAHATKHPHARPALRFLFAKSDHWVANETRNELIRARGRGLDGEEWKPKMEVDETGEWPHGFCIRHGVPVAERVKDYVEEIVEGDV</sequence>
<evidence type="ECO:0000313" key="3">
    <source>
        <dbReference type="EMBL" id="KAF2730324.1"/>
    </source>
</evidence>
<dbReference type="OrthoDB" id="448051at2759"/>
<dbReference type="PANTHER" id="PTHR13390">
    <property type="entry name" value="LIPASE"/>
    <property type="match status" value="1"/>
</dbReference>
<feature type="transmembrane region" description="Helical" evidence="2">
    <location>
        <begin position="14"/>
        <end position="35"/>
    </location>
</feature>
<name>A0A9P4QSK8_9PLEO</name>
<dbReference type="EMBL" id="ML996220">
    <property type="protein sequence ID" value="KAF2730324.1"/>
    <property type="molecule type" value="Genomic_DNA"/>
</dbReference>
<evidence type="ECO:0000256" key="2">
    <source>
        <dbReference type="SAM" id="Phobius"/>
    </source>
</evidence>
<dbReference type="InterPro" id="IPR019363">
    <property type="entry name" value="LDAH"/>
</dbReference>
<evidence type="ECO:0000313" key="4">
    <source>
        <dbReference type="Proteomes" id="UP000799444"/>
    </source>
</evidence>
<organism evidence="3 4">
    <name type="scientific">Polyplosphaeria fusca</name>
    <dbReference type="NCBI Taxonomy" id="682080"/>
    <lineage>
        <taxon>Eukaryota</taxon>
        <taxon>Fungi</taxon>
        <taxon>Dikarya</taxon>
        <taxon>Ascomycota</taxon>
        <taxon>Pezizomycotina</taxon>
        <taxon>Dothideomycetes</taxon>
        <taxon>Pleosporomycetidae</taxon>
        <taxon>Pleosporales</taxon>
        <taxon>Tetraplosphaeriaceae</taxon>
        <taxon>Polyplosphaeria</taxon>
    </lineage>
</organism>
<reference evidence="3" key="1">
    <citation type="journal article" date="2020" name="Stud. Mycol.">
        <title>101 Dothideomycetes genomes: a test case for predicting lifestyles and emergence of pathogens.</title>
        <authorList>
            <person name="Haridas S."/>
            <person name="Albert R."/>
            <person name="Binder M."/>
            <person name="Bloem J."/>
            <person name="Labutti K."/>
            <person name="Salamov A."/>
            <person name="Andreopoulos B."/>
            <person name="Baker S."/>
            <person name="Barry K."/>
            <person name="Bills G."/>
            <person name="Bluhm B."/>
            <person name="Cannon C."/>
            <person name="Castanera R."/>
            <person name="Culley D."/>
            <person name="Daum C."/>
            <person name="Ezra D."/>
            <person name="Gonzalez J."/>
            <person name="Henrissat B."/>
            <person name="Kuo A."/>
            <person name="Liang C."/>
            <person name="Lipzen A."/>
            <person name="Lutzoni F."/>
            <person name="Magnuson J."/>
            <person name="Mondo S."/>
            <person name="Nolan M."/>
            <person name="Ohm R."/>
            <person name="Pangilinan J."/>
            <person name="Park H.-J."/>
            <person name="Ramirez L."/>
            <person name="Alfaro M."/>
            <person name="Sun H."/>
            <person name="Tritt A."/>
            <person name="Yoshinaga Y."/>
            <person name="Zwiers L.-H."/>
            <person name="Turgeon B."/>
            <person name="Goodwin S."/>
            <person name="Spatafora J."/>
            <person name="Crous P."/>
            <person name="Grigoriev I."/>
        </authorList>
    </citation>
    <scope>NUCLEOTIDE SEQUENCE</scope>
    <source>
        <strain evidence="3">CBS 125425</strain>
    </source>
</reference>